<accession>A0AA38I983</accession>
<dbReference type="Proteomes" id="UP001168821">
    <property type="component" value="Unassembled WGS sequence"/>
</dbReference>
<feature type="compositionally biased region" description="Basic and acidic residues" evidence="1">
    <location>
        <begin position="153"/>
        <end position="162"/>
    </location>
</feature>
<organism evidence="2 3">
    <name type="scientific">Zophobas morio</name>
    <dbReference type="NCBI Taxonomy" id="2755281"/>
    <lineage>
        <taxon>Eukaryota</taxon>
        <taxon>Metazoa</taxon>
        <taxon>Ecdysozoa</taxon>
        <taxon>Arthropoda</taxon>
        <taxon>Hexapoda</taxon>
        <taxon>Insecta</taxon>
        <taxon>Pterygota</taxon>
        <taxon>Neoptera</taxon>
        <taxon>Endopterygota</taxon>
        <taxon>Coleoptera</taxon>
        <taxon>Polyphaga</taxon>
        <taxon>Cucujiformia</taxon>
        <taxon>Tenebrionidae</taxon>
        <taxon>Zophobas</taxon>
    </lineage>
</organism>
<evidence type="ECO:0000313" key="3">
    <source>
        <dbReference type="Proteomes" id="UP001168821"/>
    </source>
</evidence>
<evidence type="ECO:0000256" key="1">
    <source>
        <dbReference type="SAM" id="MobiDB-lite"/>
    </source>
</evidence>
<sequence length="162" mass="17379">MESLSTLASSPIRSSTVRVPADRDARAFAFHSRSLLPLALSPSPSSSTQQNKKQSRLDSCQLISLPLRRALGGLPLSRPPPLSATLYARTSGNAAPDCMHRLLRCVVGFFTSIVISMEFSTCGLCRALARSRSHAREKSLKDTNSMNGAGTHGRGEARRGGI</sequence>
<feature type="region of interest" description="Disordered" evidence="1">
    <location>
        <begin position="135"/>
        <end position="162"/>
    </location>
</feature>
<evidence type="ECO:0000313" key="2">
    <source>
        <dbReference type="EMBL" id="KAJ3651151.1"/>
    </source>
</evidence>
<protein>
    <submittedName>
        <fullName evidence="2">Uncharacterized protein</fullName>
    </submittedName>
</protein>
<keyword evidence="3" id="KW-1185">Reference proteome</keyword>
<comment type="caution">
    <text evidence="2">The sequence shown here is derived from an EMBL/GenBank/DDBJ whole genome shotgun (WGS) entry which is preliminary data.</text>
</comment>
<dbReference type="AlphaFoldDB" id="A0AA38I983"/>
<proteinExistence type="predicted"/>
<gene>
    <name evidence="2" type="ORF">Zmor_017207</name>
</gene>
<reference evidence="2" key="1">
    <citation type="journal article" date="2023" name="G3 (Bethesda)">
        <title>Whole genome assemblies of Zophobas morio and Tenebrio molitor.</title>
        <authorList>
            <person name="Kaur S."/>
            <person name="Stinson S.A."/>
            <person name="diCenzo G.C."/>
        </authorList>
    </citation>
    <scope>NUCLEOTIDE SEQUENCE</scope>
    <source>
        <strain evidence="2">QUZm001</strain>
    </source>
</reference>
<dbReference type="EMBL" id="JALNTZ010000005">
    <property type="protein sequence ID" value="KAJ3651151.1"/>
    <property type="molecule type" value="Genomic_DNA"/>
</dbReference>
<name>A0AA38I983_9CUCU</name>